<organism evidence="3 4">
    <name type="scientific">Nonomuraea purpurea</name>
    <dbReference type="NCBI Taxonomy" id="1849276"/>
    <lineage>
        <taxon>Bacteria</taxon>
        <taxon>Bacillati</taxon>
        <taxon>Actinomycetota</taxon>
        <taxon>Actinomycetes</taxon>
        <taxon>Streptosporangiales</taxon>
        <taxon>Streptosporangiaceae</taxon>
        <taxon>Nonomuraea</taxon>
    </lineage>
</organism>
<keyword evidence="4" id="KW-1185">Reference proteome</keyword>
<evidence type="ECO:0000256" key="1">
    <source>
        <dbReference type="SAM" id="MobiDB-lite"/>
    </source>
</evidence>
<dbReference type="Gene3D" id="1.10.287.1060">
    <property type="entry name" value="ESAT-6-like"/>
    <property type="match status" value="1"/>
</dbReference>
<dbReference type="RefSeq" id="WP_379535455.1">
    <property type="nucleotide sequence ID" value="NZ_JBHSBI010000048.1"/>
</dbReference>
<feature type="compositionally biased region" description="Polar residues" evidence="1">
    <location>
        <begin position="207"/>
        <end position="217"/>
    </location>
</feature>
<protein>
    <submittedName>
        <fullName evidence="3">Transglycosylase SLT domain-containing protein</fullName>
    </submittedName>
</protein>
<dbReference type="SUPFAM" id="SSF53955">
    <property type="entry name" value="Lysozyme-like"/>
    <property type="match status" value="1"/>
</dbReference>
<feature type="compositionally biased region" description="Gly residues" evidence="1">
    <location>
        <begin position="218"/>
        <end position="230"/>
    </location>
</feature>
<dbReference type="InterPro" id="IPR010310">
    <property type="entry name" value="T7SS_ESAT-6-like"/>
</dbReference>
<reference evidence="4" key="1">
    <citation type="journal article" date="2019" name="Int. J. Syst. Evol. Microbiol.">
        <title>The Global Catalogue of Microorganisms (GCM) 10K type strain sequencing project: providing services to taxonomists for standard genome sequencing and annotation.</title>
        <authorList>
            <consortium name="The Broad Institute Genomics Platform"/>
            <consortium name="The Broad Institute Genome Sequencing Center for Infectious Disease"/>
            <person name="Wu L."/>
            <person name="Ma J."/>
        </authorList>
    </citation>
    <scope>NUCLEOTIDE SEQUENCE [LARGE SCALE GENOMIC DNA]</scope>
    <source>
        <strain evidence="4">TBRC 1276</strain>
    </source>
</reference>
<feature type="domain" description="Transglycosylase SLT" evidence="2">
    <location>
        <begin position="263"/>
        <end position="341"/>
    </location>
</feature>
<name>A0ABV8GPA7_9ACTN</name>
<dbReference type="InterPro" id="IPR023346">
    <property type="entry name" value="Lysozyme-like_dom_sf"/>
</dbReference>
<evidence type="ECO:0000313" key="4">
    <source>
        <dbReference type="Proteomes" id="UP001595851"/>
    </source>
</evidence>
<dbReference type="SUPFAM" id="SSF140453">
    <property type="entry name" value="EsxAB dimer-like"/>
    <property type="match status" value="1"/>
</dbReference>
<dbReference type="Proteomes" id="UP001595851">
    <property type="component" value="Unassembled WGS sequence"/>
</dbReference>
<dbReference type="CDD" id="cd13402">
    <property type="entry name" value="LT_TF-like"/>
    <property type="match status" value="1"/>
</dbReference>
<proteinExistence type="predicted"/>
<feature type="region of interest" description="Disordered" evidence="1">
    <location>
        <begin position="188"/>
        <end position="235"/>
    </location>
</feature>
<sequence length="357" mass="37603">MSVSDLPGGAALQEMLRKVTGDTVGITSIATSWRSVSGDVDEFGSALAGAVRTVDQAWNGRSADAFDTYMRKYGTAAGDLKTALTNSATSLDNAARALGEAHSEISAICRDLNTTAANYKTTYYADNPDATEDDVKPGLTRLVNQAKEDARPWVNSANTAVTKAKNEIDRFLEERGTTFRGIPEVASQHFTPAPGRTIDWKRDPGYQEQNGTSTQSANGGGGGGFGGYGSSGPPPAVMPSGEVKGWIQDAIRILEARGVPASKMNPDHIAMIIQHESGGNPNAINTWDSNAEKGTPSKGLMQTIDPTFNAYALSGKNIYDPVDNIVAGVRYAIARYGSVSNVPGVVNVSNGGAYVGY</sequence>
<dbReference type="Pfam" id="PF06013">
    <property type="entry name" value="WXG100"/>
    <property type="match status" value="1"/>
</dbReference>
<evidence type="ECO:0000259" key="2">
    <source>
        <dbReference type="Pfam" id="PF01464"/>
    </source>
</evidence>
<dbReference type="Pfam" id="PF01464">
    <property type="entry name" value="SLT"/>
    <property type="match status" value="1"/>
</dbReference>
<evidence type="ECO:0000313" key="3">
    <source>
        <dbReference type="EMBL" id="MFC4015643.1"/>
    </source>
</evidence>
<dbReference type="Gene3D" id="1.10.530.10">
    <property type="match status" value="1"/>
</dbReference>
<gene>
    <name evidence="3" type="ORF">ACFOY2_51125</name>
</gene>
<dbReference type="EMBL" id="JBHSBI010000048">
    <property type="protein sequence ID" value="MFC4015643.1"/>
    <property type="molecule type" value="Genomic_DNA"/>
</dbReference>
<comment type="caution">
    <text evidence="3">The sequence shown here is derived from an EMBL/GenBank/DDBJ whole genome shotgun (WGS) entry which is preliminary data.</text>
</comment>
<dbReference type="InterPro" id="IPR036689">
    <property type="entry name" value="ESAT-6-like_sf"/>
</dbReference>
<accession>A0ABV8GPA7</accession>
<dbReference type="InterPro" id="IPR008258">
    <property type="entry name" value="Transglycosylase_SLT_dom_1"/>
</dbReference>